<evidence type="ECO:0000256" key="1">
    <source>
        <dbReference type="SAM" id="Phobius"/>
    </source>
</evidence>
<reference evidence="2 3" key="1">
    <citation type="submission" date="2023-10" db="EMBL/GenBank/DDBJ databases">
        <title>Y20.</title>
        <authorList>
            <person name="Zhang G."/>
            <person name="Ding Y."/>
        </authorList>
    </citation>
    <scope>NUCLEOTIDE SEQUENCE [LARGE SCALE GENOMIC DNA]</scope>
    <source>
        <strain evidence="2 3">Y20</strain>
    </source>
</reference>
<feature type="transmembrane region" description="Helical" evidence="1">
    <location>
        <begin position="444"/>
        <end position="472"/>
    </location>
</feature>
<dbReference type="EMBL" id="CP137080">
    <property type="protein sequence ID" value="WOQ68826.1"/>
    <property type="molecule type" value="Genomic_DNA"/>
</dbReference>
<feature type="transmembrane region" description="Helical" evidence="1">
    <location>
        <begin position="349"/>
        <end position="372"/>
    </location>
</feature>
<dbReference type="Pfam" id="PF09913">
    <property type="entry name" value="DUF2142"/>
    <property type="match status" value="1"/>
</dbReference>
<feature type="transmembrane region" description="Helical" evidence="1">
    <location>
        <begin position="156"/>
        <end position="174"/>
    </location>
</feature>
<proteinExistence type="predicted"/>
<dbReference type="AlphaFoldDB" id="A0AAU0MEE8"/>
<accession>A0AAU0MEE8</accession>
<keyword evidence="3" id="KW-1185">Reference proteome</keyword>
<feature type="transmembrane region" description="Helical" evidence="1">
    <location>
        <begin position="128"/>
        <end position="149"/>
    </location>
</feature>
<feature type="transmembrane region" description="Helical" evidence="1">
    <location>
        <begin position="219"/>
        <end position="241"/>
    </location>
</feature>
<keyword evidence="1" id="KW-0812">Transmembrane</keyword>
<evidence type="ECO:0000313" key="2">
    <source>
        <dbReference type="EMBL" id="WOQ68826.1"/>
    </source>
</evidence>
<dbReference type="Proteomes" id="UP001329313">
    <property type="component" value="Chromosome"/>
</dbReference>
<dbReference type="RefSeq" id="WP_330169967.1">
    <property type="nucleotide sequence ID" value="NZ_CP137080.1"/>
</dbReference>
<dbReference type="KEGG" id="mliy:RYJ27_08895"/>
<protein>
    <submittedName>
        <fullName evidence="2">DUF2142 domain-containing protein</fullName>
    </submittedName>
</protein>
<feature type="transmembrane region" description="Helical" evidence="1">
    <location>
        <begin position="319"/>
        <end position="337"/>
    </location>
</feature>
<gene>
    <name evidence="2" type="ORF">RYJ27_08895</name>
</gene>
<sequence>MPRLINRSRLLKLLVPPALLFGVILAWALSSPVGSSPDDDFHLASIWCAQGEREGLCEGTNSDASREVPSAISSARCYTYLVDQSGACVDLGEGLQRTERVDATGVYPPVFYAFFSAFSTPDVATSVLVMRAINGLIAVALVTTTFWLLPQRLRTAFAVSLAASLVPLGLFLLGSTNPSSWALLSAATLWATLTASYGSSPRRRWALLGVSLVAATMGAGARADAAAFAVFAVMLAAILGWRRGVRWLAPAATSLVIVVISLLFYLGADQSASVVNGLQNEDPPLTAAQHVSNLLELPSLWVGAIGGWGLGWLDTPMPSVVWVSTTVVMGAAVFLAIRGLRLRRGLATAFAGAALVVVPFVLLAQTNAVVGLQVQPRYILPLLIILLGVSAATARSSEWWAGGRAYLAAALLTVATAVSLHINIRRYTTGLDDAAVDPGADAEWWWSGVASPLAVWIVGSVCAGALLMFLAWQVGRVGETTSGAVTVPEEQAQGVDR</sequence>
<feature type="transmembrane region" description="Helical" evidence="1">
    <location>
        <begin position="406"/>
        <end position="424"/>
    </location>
</feature>
<keyword evidence="1" id="KW-0472">Membrane</keyword>
<feature type="transmembrane region" description="Helical" evidence="1">
    <location>
        <begin position="378"/>
        <end position="394"/>
    </location>
</feature>
<dbReference type="InterPro" id="IPR018674">
    <property type="entry name" value="DUF2142_membrane"/>
</dbReference>
<keyword evidence="1" id="KW-1133">Transmembrane helix</keyword>
<feature type="transmembrane region" description="Helical" evidence="1">
    <location>
        <begin position="247"/>
        <end position="266"/>
    </location>
</feature>
<evidence type="ECO:0000313" key="3">
    <source>
        <dbReference type="Proteomes" id="UP001329313"/>
    </source>
</evidence>
<name>A0AAU0MEE8_9MICO</name>
<organism evidence="2 3">
    <name type="scientific">Microbacterium limosum</name>
    <dbReference type="NCBI Taxonomy" id="3079935"/>
    <lineage>
        <taxon>Bacteria</taxon>
        <taxon>Bacillati</taxon>
        <taxon>Actinomycetota</taxon>
        <taxon>Actinomycetes</taxon>
        <taxon>Micrococcales</taxon>
        <taxon>Microbacteriaceae</taxon>
        <taxon>Microbacterium</taxon>
    </lineage>
</organism>